<dbReference type="SUPFAM" id="SSF52943">
    <property type="entry name" value="ATP synthase (F1-ATPase), gamma subunit"/>
    <property type="match status" value="1"/>
</dbReference>
<dbReference type="InterPro" id="IPR035968">
    <property type="entry name" value="ATP_synth_F1_ATPase_gsu"/>
</dbReference>
<evidence type="ECO:0000256" key="3">
    <source>
        <dbReference type="ARBA" id="ARBA00007681"/>
    </source>
</evidence>
<keyword evidence="5" id="KW-0375">Hydrogen ion transport</keyword>
<dbReference type="Gene3D" id="3.40.1380.10">
    <property type="match status" value="1"/>
</dbReference>
<evidence type="ECO:0000256" key="1">
    <source>
        <dbReference type="ARBA" id="ARBA00003456"/>
    </source>
</evidence>
<name>A0A1I0DX88_9PROT</name>
<dbReference type="EMBL" id="FOIA01000023">
    <property type="protein sequence ID" value="SET37309.1"/>
    <property type="molecule type" value="Genomic_DNA"/>
</dbReference>
<evidence type="ECO:0000256" key="10">
    <source>
        <dbReference type="SAM" id="Coils"/>
    </source>
</evidence>
<reference evidence="12" key="1">
    <citation type="submission" date="2016-10" db="EMBL/GenBank/DDBJ databases">
        <authorList>
            <person name="Varghese N."/>
            <person name="Submissions S."/>
        </authorList>
    </citation>
    <scope>NUCLEOTIDE SEQUENCE [LARGE SCALE GENOMIC DNA]</scope>
    <source>
        <strain evidence="12">Nm71</strain>
    </source>
</reference>
<dbReference type="AlphaFoldDB" id="A0A1I0DX88"/>
<dbReference type="Pfam" id="PF00231">
    <property type="entry name" value="ATP-synt"/>
    <property type="match status" value="1"/>
</dbReference>
<keyword evidence="7" id="KW-0472">Membrane</keyword>
<comment type="function">
    <text evidence="1">Produces ATP from ADP in the presence of a proton gradient across the membrane. The gamma chain is believed to be important in regulating ATPase activity and the flow of protons through the CF(0) complex.</text>
</comment>
<evidence type="ECO:0000256" key="7">
    <source>
        <dbReference type="ARBA" id="ARBA00023136"/>
    </source>
</evidence>
<keyword evidence="10" id="KW-0175">Coiled coil</keyword>
<keyword evidence="8" id="KW-0139">CF(1)</keyword>
<proteinExistence type="inferred from homology"/>
<evidence type="ECO:0000256" key="9">
    <source>
        <dbReference type="ARBA" id="ARBA00023310"/>
    </source>
</evidence>
<accession>A0A1I0DX88</accession>
<feature type="coiled-coil region" evidence="10">
    <location>
        <begin position="234"/>
        <end position="261"/>
    </location>
</feature>
<dbReference type="Gene3D" id="1.10.287.80">
    <property type="entry name" value="ATP synthase, gamma subunit, helix hairpin domain"/>
    <property type="match status" value="1"/>
</dbReference>
<evidence type="ECO:0000256" key="2">
    <source>
        <dbReference type="ARBA" id="ARBA00004170"/>
    </source>
</evidence>
<sequence length="296" mass="34128">MSKRHDIKTHIATLGEIKGILSAMKNMALLEIRKLDVFLSTQQRVITSIESLSHDFLGFYGHLQTIPDDFQHLWIVIGSERGFCGDFNKMLGEFVRTHDSLDGNSLFVVVGNQLLTKFTDDKRVVASISGHSVSEEIQVTLLHLAEILNQLQQQFKLEKIGRISAVYHDNYEKTVRFRQLLPLETPQKAPDFAYPPQLHLKPSQFLAQLTDQYLYAALHQIFYSSLMVENHMRLEHMENAIHRLEKNVENLQLQYNKVRQEEIIEEIEIILLSAEALSDTQASTLRLHAQQSRLVR</sequence>
<protein>
    <submittedName>
        <fullName evidence="11">F-type H+-transporting ATPase subunit gamma</fullName>
    </submittedName>
</protein>
<keyword evidence="12" id="KW-1185">Reference proteome</keyword>
<evidence type="ECO:0000256" key="6">
    <source>
        <dbReference type="ARBA" id="ARBA00023065"/>
    </source>
</evidence>
<organism evidence="11 12">
    <name type="scientific">Nitrosomonas marina</name>
    <dbReference type="NCBI Taxonomy" id="917"/>
    <lineage>
        <taxon>Bacteria</taxon>
        <taxon>Pseudomonadati</taxon>
        <taxon>Pseudomonadota</taxon>
        <taxon>Betaproteobacteria</taxon>
        <taxon>Nitrosomonadales</taxon>
        <taxon>Nitrosomonadaceae</taxon>
        <taxon>Nitrosomonas</taxon>
    </lineage>
</organism>
<comment type="subcellular location">
    <subcellularLocation>
        <location evidence="2">Membrane</location>
        <topology evidence="2">Peripheral membrane protein</topology>
    </subcellularLocation>
</comment>
<dbReference type="Proteomes" id="UP000199345">
    <property type="component" value="Unassembled WGS sequence"/>
</dbReference>
<evidence type="ECO:0000313" key="12">
    <source>
        <dbReference type="Proteomes" id="UP000199345"/>
    </source>
</evidence>
<evidence type="ECO:0000313" key="11">
    <source>
        <dbReference type="EMBL" id="SET37309.1"/>
    </source>
</evidence>
<dbReference type="PRINTS" id="PR00126">
    <property type="entry name" value="ATPASEGAMMA"/>
</dbReference>
<keyword evidence="6" id="KW-0406">Ion transport</keyword>
<dbReference type="GO" id="GO:0046933">
    <property type="term" value="F:proton-transporting ATP synthase activity, rotational mechanism"/>
    <property type="evidence" value="ECO:0007669"/>
    <property type="project" value="InterPro"/>
</dbReference>
<keyword evidence="9" id="KW-0066">ATP synthesis</keyword>
<evidence type="ECO:0000256" key="8">
    <source>
        <dbReference type="ARBA" id="ARBA00023196"/>
    </source>
</evidence>
<dbReference type="OrthoDB" id="187217at2"/>
<dbReference type="GO" id="GO:0045259">
    <property type="term" value="C:proton-transporting ATP synthase complex"/>
    <property type="evidence" value="ECO:0007669"/>
    <property type="project" value="UniProtKB-KW"/>
</dbReference>
<gene>
    <name evidence="11" type="ORF">SAMN05216326_12338</name>
</gene>
<dbReference type="InterPro" id="IPR000131">
    <property type="entry name" value="ATP_synth_F1_gsu"/>
</dbReference>
<evidence type="ECO:0000256" key="5">
    <source>
        <dbReference type="ARBA" id="ARBA00022781"/>
    </source>
</evidence>
<keyword evidence="4" id="KW-0813">Transport</keyword>
<dbReference type="RefSeq" id="WP_090659620.1">
    <property type="nucleotide sequence ID" value="NZ_FOIA01000023.1"/>
</dbReference>
<comment type="similarity">
    <text evidence="3">Belongs to the ATPase gamma chain family.</text>
</comment>
<evidence type="ECO:0000256" key="4">
    <source>
        <dbReference type="ARBA" id="ARBA00022448"/>
    </source>
</evidence>